<dbReference type="Proteomes" id="UP000053555">
    <property type="component" value="Unassembled WGS sequence"/>
</dbReference>
<dbReference type="AlphaFoldDB" id="A0A0B2QL04"/>
<reference evidence="2" key="1">
    <citation type="submission" date="2014-07" db="EMBL/GenBank/DDBJ databases">
        <title>Identification of a novel salt tolerance gene in wild soybean by whole-genome sequencing.</title>
        <authorList>
            <person name="Lam H.-M."/>
            <person name="Qi X."/>
            <person name="Li M.-W."/>
            <person name="Liu X."/>
            <person name="Xie M."/>
            <person name="Ni M."/>
            <person name="Xu X."/>
        </authorList>
    </citation>
    <scope>NUCLEOTIDE SEQUENCE [LARGE SCALE GENOMIC DNA]</scope>
    <source>
        <tissue evidence="2">Root</tissue>
    </source>
</reference>
<gene>
    <name evidence="2" type="ORF">glysoja_042907</name>
</gene>
<protein>
    <submittedName>
        <fullName evidence="2">Uncharacterized protein</fullName>
    </submittedName>
</protein>
<accession>A0A0B2QL04</accession>
<proteinExistence type="predicted"/>
<evidence type="ECO:0000313" key="2">
    <source>
        <dbReference type="EMBL" id="KHN22150.1"/>
    </source>
</evidence>
<evidence type="ECO:0000256" key="1">
    <source>
        <dbReference type="SAM" id="MobiDB-lite"/>
    </source>
</evidence>
<name>A0A0B2QL04_GLYSO</name>
<feature type="compositionally biased region" description="Gly residues" evidence="1">
    <location>
        <begin position="12"/>
        <end position="21"/>
    </location>
</feature>
<feature type="compositionally biased region" description="Low complexity" evidence="1">
    <location>
        <begin position="1"/>
        <end position="11"/>
    </location>
</feature>
<feature type="region of interest" description="Disordered" evidence="1">
    <location>
        <begin position="1"/>
        <end position="37"/>
    </location>
</feature>
<dbReference type="EMBL" id="KN657509">
    <property type="protein sequence ID" value="KHN22150.1"/>
    <property type="molecule type" value="Genomic_DNA"/>
</dbReference>
<sequence>MQMQQGQSSAGDGSGDHGGGVSNNSFPDPSSGLPFFNLPLNMPQLPVDCWAGNSGGRQSY</sequence>
<organism evidence="2">
    <name type="scientific">Glycine soja</name>
    <name type="common">Wild soybean</name>
    <dbReference type="NCBI Taxonomy" id="3848"/>
    <lineage>
        <taxon>Eukaryota</taxon>
        <taxon>Viridiplantae</taxon>
        <taxon>Streptophyta</taxon>
        <taxon>Embryophyta</taxon>
        <taxon>Tracheophyta</taxon>
        <taxon>Spermatophyta</taxon>
        <taxon>Magnoliopsida</taxon>
        <taxon>eudicotyledons</taxon>
        <taxon>Gunneridae</taxon>
        <taxon>Pentapetalae</taxon>
        <taxon>rosids</taxon>
        <taxon>fabids</taxon>
        <taxon>Fabales</taxon>
        <taxon>Fabaceae</taxon>
        <taxon>Papilionoideae</taxon>
        <taxon>50 kb inversion clade</taxon>
        <taxon>NPAAA clade</taxon>
        <taxon>indigoferoid/millettioid clade</taxon>
        <taxon>Phaseoleae</taxon>
        <taxon>Glycine</taxon>
        <taxon>Glycine subgen. Soja</taxon>
    </lineage>
</organism>